<gene>
    <name evidence="1" type="ORF">ORAREDHAP_LOCUS16953</name>
</gene>
<reference evidence="2" key="1">
    <citation type="journal article" date="2020" name="Genome Biol.">
        <title>Gamete binning: chromosome-level and haplotype-resolved genome assembly enabled by high-throughput single-cell sequencing of gamete genomes.</title>
        <authorList>
            <person name="Campoy J.A."/>
            <person name="Sun H."/>
            <person name="Goel M."/>
            <person name="Jiao W.-B."/>
            <person name="Folz-Donahue K."/>
            <person name="Wang N."/>
            <person name="Rubio M."/>
            <person name="Liu C."/>
            <person name="Kukat C."/>
            <person name="Ruiz D."/>
            <person name="Huettel B."/>
            <person name="Schneeberger K."/>
        </authorList>
    </citation>
    <scope>NUCLEOTIDE SEQUENCE [LARGE SCALE GENOMIC DNA]</scope>
    <source>
        <strain evidence="2">cv. Rojo Pasion</strain>
    </source>
</reference>
<accession>A0A6J5WI98</accession>
<organism evidence="1 2">
    <name type="scientific">Prunus armeniaca</name>
    <name type="common">Apricot</name>
    <name type="synonym">Armeniaca vulgaris</name>
    <dbReference type="NCBI Taxonomy" id="36596"/>
    <lineage>
        <taxon>Eukaryota</taxon>
        <taxon>Viridiplantae</taxon>
        <taxon>Streptophyta</taxon>
        <taxon>Embryophyta</taxon>
        <taxon>Tracheophyta</taxon>
        <taxon>Spermatophyta</taxon>
        <taxon>Magnoliopsida</taxon>
        <taxon>eudicotyledons</taxon>
        <taxon>Gunneridae</taxon>
        <taxon>Pentapetalae</taxon>
        <taxon>rosids</taxon>
        <taxon>fabids</taxon>
        <taxon>Rosales</taxon>
        <taxon>Rosaceae</taxon>
        <taxon>Amygdaloideae</taxon>
        <taxon>Amygdaleae</taxon>
        <taxon>Prunus</taxon>
    </lineage>
</organism>
<dbReference type="EMBL" id="CAEKKB010000002">
    <property type="protein sequence ID" value="CAB4301446.1"/>
    <property type="molecule type" value="Genomic_DNA"/>
</dbReference>
<name>A0A6J5WI98_PRUAR</name>
<dbReference type="Proteomes" id="UP000507245">
    <property type="component" value="Unassembled WGS sequence"/>
</dbReference>
<evidence type="ECO:0000313" key="2">
    <source>
        <dbReference type="Proteomes" id="UP000507245"/>
    </source>
</evidence>
<dbReference type="AlphaFoldDB" id="A0A6J5WI98"/>
<proteinExistence type="predicted"/>
<sequence length="155" mass="17448">MKGRTCTHPKMTWNLWSSTSRRRIGIARRLCSNARNAHTPTQIQLSRALRGPFSPCFLRLPTRVYPSAAARSPVGRTEKALSTCVRRAPIYWIPTVQLRGRGGDVGVLRLWVSIAGFLSPHRYRSDSEEGRVMCQWMPPEPLGQYRAGGVLGQVF</sequence>
<protein>
    <submittedName>
        <fullName evidence="1">Uncharacterized protein</fullName>
    </submittedName>
</protein>
<keyword evidence="2" id="KW-1185">Reference proteome</keyword>
<evidence type="ECO:0000313" key="1">
    <source>
        <dbReference type="EMBL" id="CAB4301446.1"/>
    </source>
</evidence>